<dbReference type="EMBL" id="CP018025">
    <property type="protein sequence ID" value="APD92372.1"/>
    <property type="molecule type" value="Genomic_DNA"/>
</dbReference>
<evidence type="ECO:0000313" key="3">
    <source>
        <dbReference type="EMBL" id="APD92372.1"/>
    </source>
</evidence>
<accession>A0AAC9NU96</accession>
<geneLocation type="plasmid" evidence="4">
    <name>pamcp48-600</name>
</geneLocation>
<gene>
    <name evidence="3" type="ORF">BM524_20950</name>
</gene>
<dbReference type="GO" id="GO:0005509">
    <property type="term" value="F:calcium ion binding"/>
    <property type="evidence" value="ECO:0007669"/>
    <property type="project" value="InterPro"/>
</dbReference>
<dbReference type="Gene3D" id="2.60.120.200">
    <property type="match status" value="1"/>
</dbReference>
<dbReference type="RefSeq" id="WP_071960986.1">
    <property type="nucleotide sequence ID" value="NZ_CP018025.1"/>
</dbReference>
<evidence type="ECO:0000259" key="2">
    <source>
        <dbReference type="Pfam" id="PF05735"/>
    </source>
</evidence>
<name>A0AAC9NU96_9ALTE</name>
<dbReference type="GO" id="GO:0007155">
    <property type="term" value="P:cell adhesion"/>
    <property type="evidence" value="ECO:0007669"/>
    <property type="project" value="InterPro"/>
</dbReference>
<evidence type="ECO:0000313" key="4">
    <source>
        <dbReference type="Proteomes" id="UP000182101"/>
    </source>
</evidence>
<reference evidence="3 4" key="1">
    <citation type="submission" date="2016-11" db="EMBL/GenBank/DDBJ databases">
        <title>Networking in microbes: conjugative elements and plasmids in the genus Alteromonas.</title>
        <authorList>
            <person name="Lopez-Perez M."/>
            <person name="Ramon-Marco N."/>
            <person name="Rodriguez-Valera F."/>
        </authorList>
    </citation>
    <scope>NUCLEOTIDE SEQUENCE [LARGE SCALE GENOMIC DNA]</scope>
    <source>
        <strain evidence="3 4">CP48</strain>
        <plasmid evidence="4">pamcp48-600</plasmid>
    </source>
</reference>
<protein>
    <recommendedName>
        <fullName evidence="2">TSP C-terminal domain-containing protein</fullName>
    </recommendedName>
</protein>
<feature type="signal peptide" evidence="1">
    <location>
        <begin position="1"/>
        <end position="21"/>
    </location>
</feature>
<dbReference type="InterPro" id="IPR013320">
    <property type="entry name" value="ConA-like_dom_sf"/>
</dbReference>
<dbReference type="InterPro" id="IPR008859">
    <property type="entry name" value="Thrombospondin_C"/>
</dbReference>
<sequence length="266" mass="28756">MKKTAIALGALVAFGSLPLHAETVSDLSGWLVEGDGTWTYDVEQNSWYQSENTPEASYLYDPTGESLGKAISGSITVTGSDDDMIGFVVGYDSGENASSDANYLLMSWKGLNQNGWLEGMRLWHITDAMTLEETRSRGDNVWEPGTNSGMTLLDTATNLGSTGWDKNESYTFDIAYNGSYLAIFVNDELEMSIAPGDAGLETFEEGSFGFYNFSQGGVTYGSVIYDDVEVLIDDEKFANLANAVPFEGAGLATLAALGFAGFRRKK</sequence>
<evidence type="ECO:0000256" key="1">
    <source>
        <dbReference type="SAM" id="SignalP"/>
    </source>
</evidence>
<dbReference type="Proteomes" id="UP000182101">
    <property type="component" value="Plasmid pAMCP48-600"/>
</dbReference>
<proteinExistence type="predicted"/>
<keyword evidence="1" id="KW-0732">Signal</keyword>
<dbReference type="AlphaFoldDB" id="A0AAC9NU96"/>
<dbReference type="SUPFAM" id="SSF49899">
    <property type="entry name" value="Concanavalin A-like lectins/glucanases"/>
    <property type="match status" value="1"/>
</dbReference>
<feature type="domain" description="TSP C-terminal" evidence="2">
    <location>
        <begin position="73"/>
        <end position="225"/>
    </location>
</feature>
<organism evidence="3 4">
    <name type="scientific">Alteromonas mediterranea</name>
    <dbReference type="NCBI Taxonomy" id="314275"/>
    <lineage>
        <taxon>Bacteria</taxon>
        <taxon>Pseudomonadati</taxon>
        <taxon>Pseudomonadota</taxon>
        <taxon>Gammaproteobacteria</taxon>
        <taxon>Alteromonadales</taxon>
        <taxon>Alteromonadaceae</taxon>
        <taxon>Alteromonas/Salinimonas group</taxon>
        <taxon>Alteromonas</taxon>
    </lineage>
</organism>
<keyword evidence="3" id="KW-0614">Plasmid</keyword>
<feature type="chain" id="PRO_5042059508" description="TSP C-terminal domain-containing protein" evidence="1">
    <location>
        <begin position="22"/>
        <end position="266"/>
    </location>
</feature>
<dbReference type="Pfam" id="PF05735">
    <property type="entry name" value="TSP_C"/>
    <property type="match status" value="1"/>
</dbReference>
<dbReference type="GO" id="GO:0005576">
    <property type="term" value="C:extracellular region"/>
    <property type="evidence" value="ECO:0007669"/>
    <property type="project" value="InterPro"/>
</dbReference>